<proteinExistence type="predicted"/>
<gene>
    <name evidence="4" type="ORF">RD1301_v1_1340015</name>
    <name evidence="1" type="ORF">RUN1744_v1_910036</name>
    <name evidence="2" type="ORF">TD1301_v1_1150001</name>
    <name evidence="3" type="ORF">TF3108_v1_850036</name>
</gene>
<dbReference type="EMBL" id="LN899822">
    <property type="protein sequence ID" value="CUV61182.1"/>
    <property type="molecule type" value="Genomic_DNA"/>
</dbReference>
<sequence>MPFDTDRFWPAFQRAGMLKTVHVVSPAGAPDFDGRIETPTGLFADGMVQVGDVTLEYPSATPVNLAHGSVLVCGGSTYKVMAQPERVQDGWLCRVKLKEIKV</sequence>
<organism evidence="1">
    <name type="scientific">Ralstonia solanacearum</name>
    <name type="common">Pseudomonas solanacearum</name>
    <dbReference type="NCBI Taxonomy" id="305"/>
    <lineage>
        <taxon>Bacteria</taxon>
        <taxon>Pseudomonadati</taxon>
        <taxon>Pseudomonadota</taxon>
        <taxon>Betaproteobacteria</taxon>
        <taxon>Burkholderiales</taxon>
        <taxon>Burkholderiaceae</taxon>
        <taxon>Ralstonia</taxon>
        <taxon>Ralstonia solanacearum species complex</taxon>
    </lineage>
</organism>
<reference evidence="1" key="1">
    <citation type="submission" date="2015-10" db="EMBL/GenBank/DDBJ databases">
        <authorList>
            <person name="Gilbert D.G."/>
        </authorList>
    </citation>
    <scope>NUCLEOTIDE SEQUENCE</scope>
    <source>
        <strain evidence="1">Phyl III-seqv23</strain>
    </source>
</reference>
<evidence type="ECO:0000313" key="1">
    <source>
        <dbReference type="EMBL" id="CUV25320.1"/>
    </source>
</evidence>
<dbReference type="EMBL" id="LN899825">
    <property type="protein sequence ID" value="CUV34932.1"/>
    <property type="molecule type" value="Genomic_DNA"/>
</dbReference>
<dbReference type="EMBL" id="LN899826">
    <property type="protein sequence ID" value="CUV41751.1"/>
    <property type="molecule type" value="Genomic_DNA"/>
</dbReference>
<evidence type="ECO:0000313" key="4">
    <source>
        <dbReference type="EMBL" id="CUV61182.1"/>
    </source>
</evidence>
<dbReference type="AlphaFoldDB" id="A0A0S4UST8"/>
<dbReference type="EMBL" id="LN899823">
    <property type="protein sequence ID" value="CUV25320.1"/>
    <property type="molecule type" value="Genomic_DNA"/>
</dbReference>
<protein>
    <submittedName>
        <fullName evidence="1">Uncharacterized protein</fullName>
    </submittedName>
</protein>
<accession>A0A0S4UST8</accession>
<evidence type="ECO:0000313" key="3">
    <source>
        <dbReference type="EMBL" id="CUV41751.1"/>
    </source>
</evidence>
<name>A0A0S4UST8_RALSL</name>
<evidence type="ECO:0000313" key="2">
    <source>
        <dbReference type="EMBL" id="CUV34932.1"/>
    </source>
</evidence>